<dbReference type="KEGG" id="mez:Mtc_2380"/>
<evidence type="ECO:0000256" key="2">
    <source>
        <dbReference type="ARBA" id="ARBA00022741"/>
    </source>
</evidence>
<evidence type="ECO:0000256" key="10">
    <source>
        <dbReference type="ARBA" id="ARBA00081581"/>
    </source>
</evidence>
<comment type="function">
    <text evidence="6">Catalyzes the conversion of ornithine to proline, with the release of ammonia.</text>
</comment>
<accession>H8I6B4</accession>
<evidence type="ECO:0000256" key="5">
    <source>
        <dbReference type="ARBA" id="ARBA00052109"/>
    </source>
</evidence>
<keyword evidence="4" id="KW-0456">Lyase</keyword>
<reference evidence="15 16" key="1">
    <citation type="journal article" date="2012" name="J. Bacteriol.">
        <title>Complete genome sequence of a thermophilic methanogen, Methanocella conradii HZ254, isolated from Chinese rice field soil.</title>
        <authorList>
            <person name="Lu Z."/>
            <person name="Lu Y."/>
        </authorList>
    </citation>
    <scope>NUCLEOTIDE SEQUENCE [LARGE SCALE GENOMIC DNA]</scope>
    <source>
        <strain evidence="16">DSM 24694 / JCM 17849 / CGMCC 1.5162 / HZ254</strain>
    </source>
</reference>
<comment type="similarity">
    <text evidence="7">Belongs to the AgrE/ArgZ ornithine cyclodeaminase family.</text>
</comment>
<name>H8I6B4_METCZ</name>
<protein>
    <recommendedName>
        <fullName evidence="9">Ornithine cyclodeaminase</fullName>
        <ecNumber evidence="8">4.3.1.12</ecNumber>
    </recommendedName>
    <alternativeName>
        <fullName evidence="10">Archaeal ornithine cyclodeaminase</fullName>
    </alternativeName>
</protein>
<evidence type="ECO:0000256" key="8">
    <source>
        <dbReference type="ARBA" id="ARBA00066346"/>
    </source>
</evidence>
<dbReference type="Pfam" id="PF21571">
    <property type="entry name" value="ArgZ-like_C_1st"/>
    <property type="match status" value="1"/>
</dbReference>
<evidence type="ECO:0000256" key="1">
    <source>
        <dbReference type="ARBA" id="ARBA00001911"/>
    </source>
</evidence>
<dbReference type="InterPro" id="IPR043009">
    <property type="entry name" value="LOR/SDH_bifunc_enz_cons_dom_sf"/>
</dbReference>
<dbReference type="OrthoDB" id="64170at2157"/>
<dbReference type="Proteomes" id="UP000005233">
    <property type="component" value="Chromosome"/>
</dbReference>
<gene>
    <name evidence="15" type="ordered locus">Mtc_2380</name>
</gene>
<dbReference type="SUPFAM" id="SSF52467">
    <property type="entry name" value="DHS-like NAD/FAD-binding domain"/>
    <property type="match status" value="1"/>
</dbReference>
<dbReference type="EC" id="4.3.1.12" evidence="8"/>
<feature type="domain" description="LOR/SDH bifunctional enzyme conserved" evidence="12">
    <location>
        <begin position="5"/>
        <end position="103"/>
    </location>
</feature>
<evidence type="ECO:0000313" key="16">
    <source>
        <dbReference type="Proteomes" id="UP000005233"/>
    </source>
</evidence>
<evidence type="ECO:0000259" key="13">
    <source>
        <dbReference type="Pfam" id="PF21570"/>
    </source>
</evidence>
<evidence type="ECO:0000256" key="3">
    <source>
        <dbReference type="ARBA" id="ARBA00023027"/>
    </source>
</evidence>
<dbReference type="InterPro" id="IPR048963">
    <property type="entry name" value="ArgZ/ArgE-like_C_2nd"/>
</dbReference>
<keyword evidence="3" id="KW-0520">NAD</keyword>
<comment type="cofactor">
    <cofactor evidence="1">
        <name>NAD(+)</name>
        <dbReference type="ChEBI" id="CHEBI:57540"/>
    </cofactor>
</comment>
<organism evidence="15 16">
    <name type="scientific">Methanocella conradii (strain DSM 24694 / JCM 17849 / CGMCC 1.5162 / HZ254)</name>
    <dbReference type="NCBI Taxonomy" id="1041930"/>
    <lineage>
        <taxon>Archaea</taxon>
        <taxon>Methanobacteriati</taxon>
        <taxon>Methanobacteriota</taxon>
        <taxon>Stenosarchaea group</taxon>
        <taxon>Methanomicrobia</taxon>
        <taxon>Methanocellales</taxon>
        <taxon>Methanocellaceae</taxon>
        <taxon>Methanocella</taxon>
    </lineage>
</organism>
<dbReference type="AlphaFoldDB" id="H8I6B4"/>
<dbReference type="RefSeq" id="WP_014406943.1">
    <property type="nucleotide sequence ID" value="NC_017034.1"/>
</dbReference>
<dbReference type="NCBIfam" id="TIGR00300">
    <property type="entry name" value="TIGR00300 family protein"/>
    <property type="match status" value="1"/>
</dbReference>
<dbReference type="InterPro" id="IPR048964">
    <property type="entry name" value="ArgZ/ArgE-like_C_1st"/>
</dbReference>
<dbReference type="Pfam" id="PF04455">
    <property type="entry name" value="Saccharop_dh_N"/>
    <property type="match status" value="1"/>
</dbReference>
<feature type="domain" description="Arginine dihydrolase ArgZ/ArgE-like C-terminal first subdomain" evidence="14">
    <location>
        <begin position="105"/>
        <end position="184"/>
    </location>
</feature>
<dbReference type="eggNOG" id="arCOG04422">
    <property type="taxonomic scope" value="Archaea"/>
</dbReference>
<dbReference type="InterPro" id="IPR007545">
    <property type="entry name" value="LOR/SDH_bifunc_enz_cons_dom"/>
</dbReference>
<evidence type="ECO:0000256" key="4">
    <source>
        <dbReference type="ARBA" id="ARBA00023239"/>
    </source>
</evidence>
<dbReference type="EMBL" id="CP003243">
    <property type="protein sequence ID" value="AFD01112.1"/>
    <property type="molecule type" value="Genomic_DNA"/>
</dbReference>
<dbReference type="HOGENOM" id="CLU_056125_0_0_2"/>
<dbReference type="GeneID" id="11972555"/>
<feature type="domain" description="Arginine dihydrolase ArgZ/ArgE-like C-terminal second subdomain" evidence="13">
    <location>
        <begin position="186"/>
        <end position="397"/>
    </location>
</feature>
<dbReference type="InterPro" id="IPR029035">
    <property type="entry name" value="DHS-like_NAD/FAD-binding_dom"/>
</dbReference>
<dbReference type="CDD" id="cd12144">
    <property type="entry name" value="SDH_N_domain"/>
    <property type="match status" value="1"/>
</dbReference>
<evidence type="ECO:0000256" key="6">
    <source>
        <dbReference type="ARBA" id="ARBA00056756"/>
    </source>
</evidence>
<keyword evidence="2" id="KW-0547">Nucleotide-binding</keyword>
<evidence type="ECO:0000256" key="9">
    <source>
        <dbReference type="ARBA" id="ARBA00072993"/>
    </source>
</evidence>
<keyword evidence="16" id="KW-1185">Reference proteome</keyword>
<evidence type="ECO:0000256" key="11">
    <source>
        <dbReference type="SAM" id="MobiDB-lite"/>
    </source>
</evidence>
<feature type="compositionally biased region" description="Basic residues" evidence="11">
    <location>
        <begin position="417"/>
        <end position="428"/>
    </location>
</feature>
<evidence type="ECO:0000256" key="7">
    <source>
        <dbReference type="ARBA" id="ARBA00061348"/>
    </source>
</evidence>
<evidence type="ECO:0000259" key="12">
    <source>
        <dbReference type="Pfam" id="PF04455"/>
    </source>
</evidence>
<evidence type="ECO:0000313" key="15">
    <source>
        <dbReference type="EMBL" id="AFD01112.1"/>
    </source>
</evidence>
<dbReference type="GO" id="GO:0008473">
    <property type="term" value="F:ornithine cyclodeaminase activity"/>
    <property type="evidence" value="ECO:0007669"/>
    <property type="project" value="UniProtKB-EC"/>
</dbReference>
<dbReference type="Gene3D" id="3.40.50.10690">
    <property type="entry name" value="putative lor/sdh protein like domains"/>
    <property type="match status" value="1"/>
</dbReference>
<dbReference type="GO" id="GO:0000166">
    <property type="term" value="F:nucleotide binding"/>
    <property type="evidence" value="ECO:0007669"/>
    <property type="project" value="UniProtKB-KW"/>
</dbReference>
<dbReference type="Pfam" id="PF21570">
    <property type="entry name" value="ArgZ-like_C_2nd"/>
    <property type="match status" value="1"/>
</dbReference>
<evidence type="ECO:0000259" key="14">
    <source>
        <dbReference type="Pfam" id="PF21571"/>
    </source>
</evidence>
<comment type="catalytic activity">
    <reaction evidence="5">
        <text>L-ornithine = L-proline + NH4(+)</text>
        <dbReference type="Rhea" id="RHEA:24368"/>
        <dbReference type="ChEBI" id="CHEBI:28938"/>
        <dbReference type="ChEBI" id="CHEBI:46911"/>
        <dbReference type="ChEBI" id="CHEBI:60039"/>
        <dbReference type="EC" id="4.3.1.12"/>
    </reaction>
</comment>
<dbReference type="Gene3D" id="3.30.70.2690">
    <property type="entry name" value="LOR/SDH bifunctional enzyme, conserved domain"/>
    <property type="match status" value="1"/>
</dbReference>
<dbReference type="InterPro" id="IPR005239">
    <property type="entry name" value="ArgZ/ArgE-like"/>
</dbReference>
<sequence>MEAMREIELKGHIIDSFLLPKVFDKVMDMNGEFEILEFEIGKHKTDTSYARLMIKGRDQEHLDDIIGELHRLGAYLPEAEDAIVEEAPKDRVVPKGFYSTTNHTTYVKVDGEWRRVKDQKMDALIVIKDNEAVCTTLGHIKKGDRVVVGNKGIRVVPPERPRGHTIFDFMGSQVSSERPSQALIREIAEEIYEAKESGGKIVVVGGPAIVHTGGQQALAELIRKGYVDALLSGNALAVHDIEYNLYGTSLGMDLKTGELAPEGHKHHIYAISEITRAGSIREAVEKGILTGGIMYECIKNGVPYVLAGSIRDDGPLPDVITDTMKAQDLMREQVKDADIVLMLATMLHSIATGNCLASHVRTICVDINPATVTKLMDRGTAQAIGIVTDVGTFLPWLAEELDALEKARKQEAPTLKAKGKKHKRKTAR</sequence>
<proteinExistence type="inferred from homology"/>
<feature type="region of interest" description="Disordered" evidence="11">
    <location>
        <begin position="408"/>
        <end position="428"/>
    </location>
</feature>